<keyword evidence="1" id="KW-0489">Methyltransferase</keyword>
<name>A0A2S5Y9M5_9MICO</name>
<dbReference type="KEGG" id="rtx:TI83_01380"/>
<dbReference type="CDD" id="cd02440">
    <property type="entry name" value="AdoMet_MTases"/>
    <property type="match status" value="1"/>
</dbReference>
<gene>
    <name evidence="1" type="ORF">C5C51_01135</name>
</gene>
<accession>A0A2S5Y9M5</accession>
<keyword evidence="1" id="KW-0808">Transferase</keyword>
<dbReference type="GeneID" id="93668087"/>
<dbReference type="Gene3D" id="3.40.50.150">
    <property type="entry name" value="Vaccinia Virus protein VP39"/>
    <property type="match status" value="1"/>
</dbReference>
<dbReference type="GO" id="GO:0008168">
    <property type="term" value="F:methyltransferase activity"/>
    <property type="evidence" value="ECO:0007669"/>
    <property type="project" value="UniProtKB-KW"/>
</dbReference>
<proteinExistence type="predicted"/>
<dbReference type="OrthoDB" id="129465at2"/>
<organism evidence="1 2">
    <name type="scientific">Rathayibacter toxicus</name>
    <dbReference type="NCBI Taxonomy" id="145458"/>
    <lineage>
        <taxon>Bacteria</taxon>
        <taxon>Bacillati</taxon>
        <taxon>Actinomycetota</taxon>
        <taxon>Actinomycetes</taxon>
        <taxon>Micrococcales</taxon>
        <taxon>Microbacteriaceae</taxon>
        <taxon>Rathayibacter</taxon>
    </lineage>
</organism>
<dbReference type="AlphaFoldDB" id="A0A2S5Y9M5"/>
<reference evidence="1 2" key="1">
    <citation type="submission" date="2018-02" db="EMBL/GenBank/DDBJ databases">
        <title>Bacteriophage NCPPB3778 and a type I-E CRISPR drive the evolution of the US Biological Select Agent, Rathayibacter toxicus.</title>
        <authorList>
            <person name="Davis E.W.II."/>
            <person name="Tabima J.F."/>
            <person name="Weisberg A.J."/>
            <person name="Lopes L.D."/>
            <person name="Wiseman M.S."/>
            <person name="Wiseman M.S."/>
            <person name="Pupko T."/>
            <person name="Belcher M.S."/>
            <person name="Sechler A.J."/>
            <person name="Tancos M.A."/>
            <person name="Schroeder B.K."/>
            <person name="Murray T.D."/>
            <person name="Luster D.G."/>
            <person name="Schneider W.L."/>
            <person name="Rogers E."/>
            <person name="Andreote F.D."/>
            <person name="Grunwald N.J."/>
            <person name="Putnam M.L."/>
            <person name="Chang J.H."/>
        </authorList>
    </citation>
    <scope>NUCLEOTIDE SEQUENCE [LARGE SCALE GENOMIC DNA]</scope>
    <source>
        <strain evidence="1 2">FH99</strain>
    </source>
</reference>
<protein>
    <submittedName>
        <fullName evidence="1">Methyltransferase domain-containing protein</fullName>
    </submittedName>
</protein>
<dbReference type="Proteomes" id="UP000237966">
    <property type="component" value="Unassembled WGS sequence"/>
</dbReference>
<dbReference type="SUPFAM" id="SSF53335">
    <property type="entry name" value="S-adenosyl-L-methionine-dependent methyltransferases"/>
    <property type="match status" value="1"/>
</dbReference>
<dbReference type="InterPro" id="IPR029063">
    <property type="entry name" value="SAM-dependent_MTases_sf"/>
</dbReference>
<evidence type="ECO:0000313" key="1">
    <source>
        <dbReference type="EMBL" id="PPI16859.1"/>
    </source>
</evidence>
<dbReference type="PANTHER" id="PTHR43464">
    <property type="entry name" value="METHYLTRANSFERASE"/>
    <property type="match status" value="1"/>
</dbReference>
<comment type="caution">
    <text evidence="1">The sequence shown here is derived from an EMBL/GenBank/DDBJ whole genome shotgun (WGS) entry which is preliminary data.</text>
</comment>
<dbReference type="Pfam" id="PF06325">
    <property type="entry name" value="PrmA"/>
    <property type="match status" value="1"/>
</dbReference>
<dbReference type="GO" id="GO:0032259">
    <property type="term" value="P:methylation"/>
    <property type="evidence" value="ECO:0007669"/>
    <property type="project" value="UniProtKB-KW"/>
</dbReference>
<sequence>MSVNPNLDSSTQDYRRSLERARLRRPSADSLKFSLASDEWWLLDEVFNPSFSPSTLAFLNMLELPVGGSLLEVGCGAGIISVKAALGGVDRVVAIDLNPQAVKNTELNSTLHHVEGRVESRVSNMFEEIANDETFDLVFWHSNFVKAPADIEGLSLYDQAFVDPGYQAHSAFLRQALAHVNPGGAAQLGFSSRGDYESLYTIAGECGVALNQKVATTLAEPDGQIIYEILEVVRAESEKT</sequence>
<dbReference type="EMBL" id="PSWU01000002">
    <property type="protein sequence ID" value="PPI16859.1"/>
    <property type="molecule type" value="Genomic_DNA"/>
</dbReference>
<dbReference type="RefSeq" id="WP_027692236.1">
    <property type="nucleotide sequence ID" value="NZ_CP010848.1"/>
</dbReference>
<evidence type="ECO:0000313" key="2">
    <source>
        <dbReference type="Proteomes" id="UP000237966"/>
    </source>
</evidence>